<dbReference type="GO" id="GO:0008270">
    <property type="term" value="F:zinc ion binding"/>
    <property type="evidence" value="ECO:0007669"/>
    <property type="project" value="UniProtKB-KW"/>
</dbReference>
<evidence type="ECO:0000256" key="5">
    <source>
        <dbReference type="ARBA" id="ARBA00023125"/>
    </source>
</evidence>
<dbReference type="OMA" id="FNSYAML"/>
<accession>A0A0N4X7S6</accession>
<dbReference type="AlphaFoldDB" id="A0A0N4X7S6"/>
<evidence type="ECO:0000259" key="7">
    <source>
        <dbReference type="Pfam" id="PF08646"/>
    </source>
</evidence>
<dbReference type="STRING" id="6290.A0A0N4X7S6"/>
<dbReference type="CDD" id="cd04476">
    <property type="entry name" value="RPA1_DBD_C"/>
    <property type="match status" value="1"/>
</dbReference>
<dbReference type="CDD" id="cd04475">
    <property type="entry name" value="RPA1_DBD_B"/>
    <property type="match status" value="1"/>
</dbReference>
<dbReference type="Proteomes" id="UP000268014">
    <property type="component" value="Unassembled WGS sequence"/>
</dbReference>
<evidence type="ECO:0000259" key="8">
    <source>
        <dbReference type="Pfam" id="PF16900"/>
    </source>
</evidence>
<protein>
    <submittedName>
        <fullName evidence="11">Replication protein A subunit</fullName>
    </submittedName>
</protein>
<evidence type="ECO:0000256" key="3">
    <source>
        <dbReference type="ARBA" id="ARBA00022771"/>
    </source>
</evidence>
<dbReference type="OrthoDB" id="1751331at2759"/>
<feature type="domain" description="Replication factor A C-terminal" evidence="7">
    <location>
        <begin position="606"/>
        <end position="708"/>
    </location>
</feature>
<dbReference type="FunFam" id="2.40.50.140:FF:000041">
    <property type="entry name" value="Replication protein A subunit"/>
    <property type="match status" value="1"/>
</dbReference>
<dbReference type="InterPro" id="IPR031657">
    <property type="entry name" value="REPA_OB_2"/>
</dbReference>
<feature type="region of interest" description="Disordered" evidence="6">
    <location>
        <begin position="335"/>
        <end position="365"/>
    </location>
</feature>
<dbReference type="CDD" id="cd04474">
    <property type="entry name" value="RPA1_DBD_A"/>
    <property type="match status" value="1"/>
</dbReference>
<dbReference type="InterPro" id="IPR012340">
    <property type="entry name" value="NA-bd_OB-fold"/>
</dbReference>
<evidence type="ECO:0000256" key="6">
    <source>
        <dbReference type="SAM" id="MobiDB-lite"/>
    </source>
</evidence>
<name>A0A0N4X7S6_HAEPC</name>
<proteinExistence type="inferred from homology"/>
<gene>
    <name evidence="9" type="ORF">HPLM_LOCUS20410</name>
</gene>
<dbReference type="InterPro" id="IPR013955">
    <property type="entry name" value="Rep_factor-A_C"/>
</dbReference>
<feature type="compositionally biased region" description="Polar residues" evidence="6">
    <location>
        <begin position="1"/>
        <end position="12"/>
    </location>
</feature>
<keyword evidence="5" id="KW-0238">DNA-binding</keyword>
<evidence type="ECO:0000313" key="9">
    <source>
        <dbReference type="EMBL" id="VDO83711.1"/>
    </source>
</evidence>
<sequence>MSKSASQNPTSDSPERTFSYADAAKKSSEPSRDNSPACVAVASPSGKSESPAPTTPAPVSRPVETSDTEVLPCANVSAGASGAADGLSFFYDETEAALEENQNEADNGATPEGAFVLNLGGKTVHFAKGMASSPVDAPPSNSHHMCMVEMLAQRWKMFQEGHEMSSPVKVTPAQYRKYGVNGTLQLSTGFFQRYFESDGTTTEIPILQVSLARKLTEGMAGWPESCLRLRLTDGAFHYSGLFVVSSLESQCDRDNLVGNAENGGEIIAVTKMYINPTGCVGKKDNAQGKPMLMIAGYELLSRGHPILSPGVSHDGDKDKFSTFKSTEVYSVPWKNPSLPDSNGAAQVARPSAPRRQPQSFGSGNTTPISMITPYISKWRICGLCTAKDELKTTKARSGAGDMKVFSFELTDKDGASIRITGFNDAAERAYSIIQTDCSYYIAGGTVKQANKRFNTTGHDYELSINSSTEITPCHDQIPKPALVLKICPLQNIPSHKDEVVDVLAVVDKMEPVNRFISKQGRDCVKRDLQLIDQTGTVAQLTLWGDQAENFDEHALGQVISVKGALVKEWNGAFSLALSSGSKIELSPQLDEVPKLYEWYTTERSSGCGNEGCSKKVVQLGVDQYRCEKCDTTSDSFKWRYMVQAEITDLSGSIWVTMFSSSATKVFGMEAQQLGELKEADKDAYDRVLTDICFKYYNWRINAKPSTFNVSSFF</sequence>
<evidence type="ECO:0000256" key="4">
    <source>
        <dbReference type="ARBA" id="ARBA00022833"/>
    </source>
</evidence>
<dbReference type="GO" id="GO:0003677">
    <property type="term" value="F:DNA binding"/>
    <property type="evidence" value="ECO:0007669"/>
    <property type="project" value="UniProtKB-KW"/>
</dbReference>
<dbReference type="InterPro" id="IPR047192">
    <property type="entry name" value="Euk_RPA1_DBD_C"/>
</dbReference>
<dbReference type="Pfam" id="PF16900">
    <property type="entry name" value="REPA_OB_2"/>
    <property type="match status" value="1"/>
</dbReference>
<organism evidence="11">
    <name type="scientific">Haemonchus placei</name>
    <name type="common">Barber's pole worm</name>
    <dbReference type="NCBI Taxonomy" id="6290"/>
    <lineage>
        <taxon>Eukaryota</taxon>
        <taxon>Metazoa</taxon>
        <taxon>Ecdysozoa</taxon>
        <taxon>Nematoda</taxon>
        <taxon>Chromadorea</taxon>
        <taxon>Rhabditida</taxon>
        <taxon>Rhabditina</taxon>
        <taxon>Rhabditomorpha</taxon>
        <taxon>Strongyloidea</taxon>
        <taxon>Trichostrongylidae</taxon>
        <taxon>Haemonchus</taxon>
    </lineage>
</organism>
<reference evidence="9 10" key="2">
    <citation type="submission" date="2018-11" db="EMBL/GenBank/DDBJ databases">
        <authorList>
            <consortium name="Pathogen Informatics"/>
        </authorList>
    </citation>
    <scope>NUCLEOTIDE SEQUENCE [LARGE SCALE GENOMIC DNA]</scope>
    <source>
        <strain evidence="9 10">MHpl1</strain>
    </source>
</reference>
<dbReference type="Pfam" id="PF08646">
    <property type="entry name" value="Rep_fac-A_C"/>
    <property type="match status" value="1"/>
</dbReference>
<evidence type="ECO:0000256" key="2">
    <source>
        <dbReference type="ARBA" id="ARBA00022723"/>
    </source>
</evidence>
<keyword evidence="3" id="KW-0863">Zinc-finger</keyword>
<keyword evidence="10" id="KW-1185">Reference proteome</keyword>
<evidence type="ECO:0000313" key="11">
    <source>
        <dbReference type="WBParaSite" id="HPLM_0002041801-mRNA-1"/>
    </source>
</evidence>
<feature type="compositionally biased region" description="Polar residues" evidence="6">
    <location>
        <begin position="356"/>
        <end position="365"/>
    </location>
</feature>
<feature type="region of interest" description="Disordered" evidence="6">
    <location>
        <begin position="1"/>
        <end position="66"/>
    </location>
</feature>
<comment type="similarity">
    <text evidence="1">Belongs to the replication factor A protein 1 family.</text>
</comment>
<feature type="domain" description="Replication protein A OB" evidence="8">
    <location>
        <begin position="495"/>
        <end position="583"/>
    </location>
</feature>
<dbReference type="EMBL" id="UZAF01022189">
    <property type="protein sequence ID" value="VDO83711.1"/>
    <property type="molecule type" value="Genomic_DNA"/>
</dbReference>
<feature type="compositionally biased region" description="Basic and acidic residues" evidence="6">
    <location>
        <begin position="23"/>
        <end position="32"/>
    </location>
</feature>
<dbReference type="Gene3D" id="2.40.50.140">
    <property type="entry name" value="Nucleic acid-binding proteins"/>
    <property type="match status" value="3"/>
</dbReference>
<dbReference type="PANTHER" id="PTHR47165:SF4">
    <property type="entry name" value="OS03G0429900 PROTEIN"/>
    <property type="match status" value="1"/>
</dbReference>
<dbReference type="PANTHER" id="PTHR47165">
    <property type="entry name" value="OS03G0429900 PROTEIN"/>
    <property type="match status" value="1"/>
</dbReference>
<dbReference type="WBParaSite" id="HPLM_0002041801-mRNA-1">
    <property type="protein sequence ID" value="HPLM_0002041801-mRNA-1"/>
    <property type="gene ID" value="HPLM_0002041801"/>
</dbReference>
<keyword evidence="2" id="KW-0479">Metal-binding</keyword>
<evidence type="ECO:0000313" key="10">
    <source>
        <dbReference type="Proteomes" id="UP000268014"/>
    </source>
</evidence>
<dbReference type="SUPFAM" id="SSF50249">
    <property type="entry name" value="Nucleic acid-binding proteins"/>
    <property type="match status" value="3"/>
</dbReference>
<keyword evidence="4" id="KW-0862">Zinc</keyword>
<reference evidence="11" key="1">
    <citation type="submission" date="2017-02" db="UniProtKB">
        <authorList>
            <consortium name="WormBaseParasite"/>
        </authorList>
    </citation>
    <scope>IDENTIFICATION</scope>
</reference>
<evidence type="ECO:0000256" key="1">
    <source>
        <dbReference type="ARBA" id="ARBA00005690"/>
    </source>
</evidence>